<dbReference type="EMBL" id="BAABIY010000039">
    <property type="protein sequence ID" value="GAA5100164.1"/>
    <property type="molecule type" value="Genomic_DNA"/>
</dbReference>
<evidence type="ECO:0000313" key="2">
    <source>
        <dbReference type="Proteomes" id="UP001501525"/>
    </source>
</evidence>
<dbReference type="Proteomes" id="UP001501525">
    <property type="component" value="Unassembled WGS sequence"/>
</dbReference>
<organism evidence="1 2">
    <name type="scientific">Bartonella acomydis</name>
    <dbReference type="NCBI Taxonomy" id="686234"/>
    <lineage>
        <taxon>Bacteria</taxon>
        <taxon>Pseudomonadati</taxon>
        <taxon>Pseudomonadota</taxon>
        <taxon>Alphaproteobacteria</taxon>
        <taxon>Hyphomicrobiales</taxon>
        <taxon>Bartonellaceae</taxon>
        <taxon>Bartonella</taxon>
    </lineage>
</organism>
<sequence>MALKYEEKFSFVEKVCEVYQLLSEIDERFVKINRTVPVSLIQNQIRHYINNACFNDK</sequence>
<evidence type="ECO:0000313" key="1">
    <source>
        <dbReference type="EMBL" id="GAA5100164.1"/>
    </source>
</evidence>
<protein>
    <submittedName>
        <fullName evidence="1">Uncharacterized protein</fullName>
    </submittedName>
</protein>
<name>A0ABP9MT39_9HYPH</name>
<gene>
    <name evidence="1" type="ORF">GCM10023260_11720</name>
</gene>
<keyword evidence="2" id="KW-1185">Reference proteome</keyword>
<proteinExistence type="predicted"/>
<reference evidence="2" key="1">
    <citation type="journal article" date="2019" name="Int. J. Syst. Evol. Microbiol.">
        <title>The Global Catalogue of Microorganisms (GCM) 10K type strain sequencing project: providing services to taxonomists for standard genome sequencing and annotation.</title>
        <authorList>
            <consortium name="The Broad Institute Genomics Platform"/>
            <consortium name="The Broad Institute Genome Sequencing Center for Infectious Disease"/>
            <person name="Wu L."/>
            <person name="Ma J."/>
        </authorList>
    </citation>
    <scope>NUCLEOTIDE SEQUENCE [LARGE SCALE GENOMIC DNA]</scope>
    <source>
        <strain evidence="2">JCM 17706</strain>
    </source>
</reference>
<comment type="caution">
    <text evidence="1">The sequence shown here is derived from an EMBL/GenBank/DDBJ whole genome shotgun (WGS) entry which is preliminary data.</text>
</comment>
<accession>A0ABP9MT39</accession>